<dbReference type="PROSITE" id="PS00463">
    <property type="entry name" value="ZN2_CY6_FUNGAL_1"/>
    <property type="match status" value="1"/>
</dbReference>
<reference evidence="4" key="1">
    <citation type="journal article" date="2021" name="Nat. Commun.">
        <title>Genetic determinants of endophytism in the Arabidopsis root mycobiome.</title>
        <authorList>
            <person name="Mesny F."/>
            <person name="Miyauchi S."/>
            <person name="Thiergart T."/>
            <person name="Pickel B."/>
            <person name="Atanasova L."/>
            <person name="Karlsson M."/>
            <person name="Huettel B."/>
            <person name="Barry K.W."/>
            <person name="Haridas S."/>
            <person name="Chen C."/>
            <person name="Bauer D."/>
            <person name="Andreopoulos W."/>
            <person name="Pangilinan J."/>
            <person name="LaButti K."/>
            <person name="Riley R."/>
            <person name="Lipzen A."/>
            <person name="Clum A."/>
            <person name="Drula E."/>
            <person name="Henrissat B."/>
            <person name="Kohler A."/>
            <person name="Grigoriev I.V."/>
            <person name="Martin F.M."/>
            <person name="Hacquard S."/>
        </authorList>
    </citation>
    <scope>NUCLEOTIDE SEQUENCE</scope>
    <source>
        <strain evidence="4">MPI-CAGE-CH-0243</strain>
    </source>
</reference>
<dbReference type="AlphaFoldDB" id="A0A9P9D533"/>
<evidence type="ECO:0000259" key="3">
    <source>
        <dbReference type="PROSITE" id="PS50048"/>
    </source>
</evidence>
<dbReference type="InterPro" id="IPR052400">
    <property type="entry name" value="Zn2-C6_fungal_TF"/>
</dbReference>
<keyword evidence="1" id="KW-0539">Nucleus</keyword>
<dbReference type="PANTHER" id="PTHR47657:SF13">
    <property type="entry name" value="ZN(2)-C6 FUNGAL-TYPE DOMAIN-CONTAINING PROTEIN-RELATED"/>
    <property type="match status" value="1"/>
</dbReference>
<dbReference type="Gene3D" id="4.10.240.10">
    <property type="entry name" value="Zn(2)-C6 fungal-type DNA-binding domain"/>
    <property type="match status" value="1"/>
</dbReference>
<name>A0A9P9D533_9PLEO</name>
<proteinExistence type="predicted"/>
<dbReference type="InterPro" id="IPR036864">
    <property type="entry name" value="Zn2-C6_fun-type_DNA-bd_sf"/>
</dbReference>
<dbReference type="PROSITE" id="PS50048">
    <property type="entry name" value="ZN2_CY6_FUNGAL_2"/>
    <property type="match status" value="1"/>
</dbReference>
<feature type="region of interest" description="Disordered" evidence="2">
    <location>
        <begin position="1"/>
        <end position="69"/>
    </location>
</feature>
<evidence type="ECO:0000256" key="1">
    <source>
        <dbReference type="ARBA" id="ARBA00023242"/>
    </source>
</evidence>
<dbReference type="InterPro" id="IPR001138">
    <property type="entry name" value="Zn2Cys6_DnaBD"/>
</dbReference>
<comment type="caution">
    <text evidence="4">The sequence shown here is derived from an EMBL/GenBank/DDBJ whole genome shotgun (WGS) entry which is preliminary data.</text>
</comment>
<dbReference type="CDD" id="cd00067">
    <property type="entry name" value="GAL4"/>
    <property type="match status" value="1"/>
</dbReference>
<dbReference type="Proteomes" id="UP000700596">
    <property type="component" value="Unassembled WGS sequence"/>
</dbReference>
<dbReference type="SUPFAM" id="SSF57701">
    <property type="entry name" value="Zn2/Cys6 DNA-binding domain"/>
    <property type="match status" value="1"/>
</dbReference>
<feature type="compositionally biased region" description="Polar residues" evidence="2">
    <location>
        <begin position="1"/>
        <end position="14"/>
    </location>
</feature>
<evidence type="ECO:0000256" key="2">
    <source>
        <dbReference type="SAM" id="MobiDB-lite"/>
    </source>
</evidence>
<sequence>MPDDSPLSQLTPATHQRDFSTPRDSPPRSPDTSLTDGTPRDIDDGGGRDSEKRGKGKLITRKSHRKSRLGCGNCKQRRIKCDEKRPHCTNCQKRDIHCDYIPSSLEPPPIPTTHFTKPPIQSSSSFSSSTINISDVRLMHHWTTSTCHTLSSWYSGATAHQITNTELALSHPSPHLLHLTFAFTAFHLAHCRPTERTSYIALADHHYGLALPLVTSELASMTPSNSDAVYFSVQLICLLGFARGPRPGEYLAFGSPGRSEWLFMFRGIRTTIESLENGNFEGTKLRSTRTKHRPLTGLSAPPEWETRLQDLKGHITFISPASDRDDNLHSLTILEEMYRNRYEEVDSEYHVVFGWLYRQSEGFLERLQAMEQIQLILYAHFVVLISDVERFWYMKGWTWHIMNGIWEALREENRAWIRWPMNVVGWIPP</sequence>
<feature type="compositionally biased region" description="Basic residues" evidence="2">
    <location>
        <begin position="54"/>
        <end position="68"/>
    </location>
</feature>
<feature type="domain" description="Zn(2)-C6 fungal-type" evidence="3">
    <location>
        <begin position="70"/>
        <end position="100"/>
    </location>
</feature>
<dbReference type="SMART" id="SM00066">
    <property type="entry name" value="GAL4"/>
    <property type="match status" value="1"/>
</dbReference>
<dbReference type="GO" id="GO:0008270">
    <property type="term" value="F:zinc ion binding"/>
    <property type="evidence" value="ECO:0007669"/>
    <property type="project" value="InterPro"/>
</dbReference>
<dbReference type="Pfam" id="PF00172">
    <property type="entry name" value="Zn_clus"/>
    <property type="match status" value="1"/>
</dbReference>
<gene>
    <name evidence="4" type="ORF">B0J11DRAFT_445816</name>
</gene>
<evidence type="ECO:0000313" key="4">
    <source>
        <dbReference type="EMBL" id="KAH7113745.1"/>
    </source>
</evidence>
<keyword evidence="5" id="KW-1185">Reference proteome</keyword>
<organism evidence="4 5">
    <name type="scientific">Dendryphion nanum</name>
    <dbReference type="NCBI Taxonomy" id="256645"/>
    <lineage>
        <taxon>Eukaryota</taxon>
        <taxon>Fungi</taxon>
        <taxon>Dikarya</taxon>
        <taxon>Ascomycota</taxon>
        <taxon>Pezizomycotina</taxon>
        <taxon>Dothideomycetes</taxon>
        <taxon>Pleosporomycetidae</taxon>
        <taxon>Pleosporales</taxon>
        <taxon>Torulaceae</taxon>
        <taxon>Dendryphion</taxon>
    </lineage>
</organism>
<dbReference type="GO" id="GO:0000981">
    <property type="term" value="F:DNA-binding transcription factor activity, RNA polymerase II-specific"/>
    <property type="evidence" value="ECO:0007669"/>
    <property type="project" value="InterPro"/>
</dbReference>
<accession>A0A9P9D533</accession>
<feature type="compositionally biased region" description="Basic and acidic residues" evidence="2">
    <location>
        <begin position="38"/>
        <end position="53"/>
    </location>
</feature>
<dbReference type="PANTHER" id="PTHR47657">
    <property type="entry name" value="STEROL REGULATORY ELEMENT-BINDING PROTEIN ECM22"/>
    <property type="match status" value="1"/>
</dbReference>
<dbReference type="EMBL" id="JAGMWT010000018">
    <property type="protein sequence ID" value="KAH7113745.1"/>
    <property type="molecule type" value="Genomic_DNA"/>
</dbReference>
<evidence type="ECO:0000313" key="5">
    <source>
        <dbReference type="Proteomes" id="UP000700596"/>
    </source>
</evidence>
<dbReference type="OrthoDB" id="416217at2759"/>
<protein>
    <recommendedName>
        <fullName evidence="3">Zn(2)-C6 fungal-type domain-containing protein</fullName>
    </recommendedName>
</protein>